<keyword evidence="11" id="KW-0206">Cytoskeleton</keyword>
<dbReference type="PANTHER" id="PTHR22878:SF70">
    <property type="entry name" value="DYNEIN HEAVY CHAIN 2, AXONEMAL"/>
    <property type="match status" value="1"/>
</dbReference>
<dbReference type="InterPro" id="IPR042228">
    <property type="entry name" value="Dynein_linker_3"/>
</dbReference>
<organism evidence="18 19">
    <name type="scientific">Rotaria magnacalcarata</name>
    <dbReference type="NCBI Taxonomy" id="392030"/>
    <lineage>
        <taxon>Eukaryota</taxon>
        <taxon>Metazoa</taxon>
        <taxon>Spiralia</taxon>
        <taxon>Gnathifera</taxon>
        <taxon>Rotifera</taxon>
        <taxon>Eurotatoria</taxon>
        <taxon>Bdelloidea</taxon>
        <taxon>Philodinida</taxon>
        <taxon>Philodinidae</taxon>
        <taxon>Rotaria</taxon>
    </lineage>
</organism>
<keyword evidence="12" id="KW-0966">Cell projection</keyword>
<dbReference type="FunFam" id="1.10.287.2620:FF:000002">
    <property type="entry name" value="Dynein heavy chain 2, axonemal"/>
    <property type="match status" value="1"/>
</dbReference>
<dbReference type="FunFam" id="3.40.50.300:FF:001328">
    <property type="entry name" value="Dynein heavy chain 6, axonemal"/>
    <property type="match status" value="1"/>
</dbReference>
<dbReference type="Pfam" id="PF12775">
    <property type="entry name" value="AAA_7"/>
    <property type="match status" value="1"/>
</dbReference>
<evidence type="ECO:0000256" key="7">
    <source>
        <dbReference type="ARBA" id="ARBA00023017"/>
    </source>
</evidence>
<dbReference type="FunFam" id="1.20.140.100:FF:000004">
    <property type="entry name" value="Dynein axonemal heavy chain 6"/>
    <property type="match status" value="1"/>
</dbReference>
<evidence type="ECO:0000256" key="9">
    <source>
        <dbReference type="ARBA" id="ARBA00023069"/>
    </source>
</evidence>
<keyword evidence="3" id="KW-0493">Microtubule</keyword>
<evidence type="ECO:0000256" key="5">
    <source>
        <dbReference type="ARBA" id="ARBA00022741"/>
    </source>
</evidence>
<comment type="caution">
    <text evidence="18">The sequence shown here is derived from an EMBL/GenBank/DDBJ whole genome shotgun (WGS) entry which is preliminary data.</text>
</comment>
<evidence type="ECO:0000256" key="12">
    <source>
        <dbReference type="ARBA" id="ARBA00023273"/>
    </source>
</evidence>
<evidence type="ECO:0000256" key="13">
    <source>
        <dbReference type="SAM" id="Coils"/>
    </source>
</evidence>
<evidence type="ECO:0000256" key="3">
    <source>
        <dbReference type="ARBA" id="ARBA00022701"/>
    </source>
</evidence>
<dbReference type="InterPro" id="IPR041466">
    <property type="entry name" value="Dynein_AAA5_ext"/>
</dbReference>
<keyword evidence="4" id="KW-0677">Repeat</keyword>
<evidence type="ECO:0000259" key="17">
    <source>
        <dbReference type="Pfam" id="PF17852"/>
    </source>
</evidence>
<keyword evidence="5" id="KW-0547">Nucleotide-binding</keyword>
<dbReference type="EMBL" id="CAJOBH010001669">
    <property type="protein sequence ID" value="CAF3867211.1"/>
    <property type="molecule type" value="Genomic_DNA"/>
</dbReference>
<evidence type="ECO:0000256" key="2">
    <source>
        <dbReference type="ARBA" id="ARBA00022490"/>
    </source>
</evidence>
<dbReference type="GO" id="GO:0051959">
    <property type="term" value="F:dynein light intermediate chain binding"/>
    <property type="evidence" value="ECO:0007669"/>
    <property type="project" value="InterPro"/>
</dbReference>
<dbReference type="GO" id="GO:0007018">
    <property type="term" value="P:microtubule-based movement"/>
    <property type="evidence" value="ECO:0007669"/>
    <property type="project" value="InterPro"/>
</dbReference>
<sequence>MSGKGGSLPTASNNKKSNKPVLPQIQRHPAYYEDPYKNSILFSFKLKDRQDEKLKQIVIEHAKREEQTALELSGGKNRQREKSPECPKTCLSEDRAIRNNYYYMKERVAQLPITPASDESFKHIIEHFIDKKLKEGPQMKAVIQRFINETKVLYENSMKKSQLQHVLVAPHVKGLEDEVAGPPPPELVGFDFSSSWENSFQSSRDAIKEHLYIVHPTHRQVLELCNKTLSPRIMVDFKRIRSLGALDFPHLRAFVIRDIERNEDYLSASWFPLICQIFQTGQIQGITTTPEKTNSFYNSINTLVSNQLRELLERSIDTWCSLFNPKDQDYLPIIKIDIILNDDDLTMSKIDFQPIMSDFVNVLRYVVDKIALSINGPNRIRVATIQSFLNGDDNIALDTRLSQTVIDRAYKQLTDLTEYYFQEPRQLLKAYEDKYNYLIDGQAQADVEKFNTENHTFDEYTREFERFNDIIKQIMLEPTTVEFPLLQTNSEQVKQGLVEAARKHRNTLFEKLVNDYRTECHSICNEFESVKQRALAKPATTAELNDIIKYIDNAKGEKSLHLAQRIKEVQRQMEYLLDEYLFSEDDIRLNTDTLLWPINIGPVFDANDELTQQIRGKNEQILMERRERLLADLQKMQRRVDEFADYGELNMMAEYAQDVKQIQKKIVEVENEIEWINQEENQFRMGKTEYPQLDAIKTAVDPYFRLFTTVRKWQVAEKKWMDGSFLELNSEKVEGEVEEYLREIFKIKKQFTNLVKKKKLELANKVMERRKARGKKRMEDEAGGDASGADADAVEKDEDERELEKLEKNDPEMLRICTVILDQLDTFKEHLPVISILCNPGIRPRHWEKMSTIFERNLKPDTGTTLRKVLQLGLEPYMEQFEVVSAGASKEFSLEKALNKMQEDWEPVMFNTSKYKETGLTILSSVDDIQTILDDHIVKTQTMKGSPFIKPFEHEIKVWEARLLLIQAIIDVWLKVQANWLYLDPIFSSEDINQQMPEEGRLFSTVDRNYKDIMRHLDKDQHVMAATSLTGLLDKLNDSHTLLEKINKGLNAYLEKKRLFFPRFFFLSNDEMLEILSETKDPTRVQPHLKKLFEGIAKLDFDAKVDIHAMMSSEGEKIKFIRSISTSETKGAVEKWLIQVEDVMLKSVRHVIEQSYVAYPNEYRSEWVTNWPGQVVLCVSQIFWTTEVKEALVTGVKGLTEYYAKLEAQLGDIVELVRGKLNKQTRITLEALVVIDVHAKDTVKDLVNKQVQSENDFNWLAQLRYYWEEDDCRVRITNAAVKYCYEYLGNTPRLVITPLTDRCYRTLVGAFHLHLNGAPEGPAGTGKTETTKDLAKALAVQCVVFNCSDTMDYKGMGKFFKGLASSGAWACFDEFNRIDLEVLSVIAQQILQIIQAIQGNMEKFEFEGTEIRLNTNCYVCITMNPGYAGRSELPDNLKVLFRPVAMMVPDYGLISEISLYSYGFMKARPLSVKIVTVYKLCSEQLSSQYHYDYGMRAVKSVLWAAGALKQKYPTEDEDILILRSIIDVNLPKFLAHDIPLFNGIISDLFPGITLPKPDYDVININMIEVCERKNLQATEAFMTKVTQTYEMMLVRHGFMLVGEPFAGKSMVLQVLAESLSLMNTKGVGDELKVQYKVINPKAVTIGQLYGNFDLVSHEWNDGVLANTFRDFAMSENPDRKWVIFDGPVDAVWIENMNTVLDDNKKLCLTSGEIIQMSNVMSMIFEVMDLSQASPATVSRCGMIYLEPRVLGWRPLVESWVNREIAEPLKMYKHEILALFDFLIPQCIDHVRHVTKEVNPTGDSNLVRSMMNWINMCMAEALKDEEEPEKNKNIRSWLIYVAHWACVWSLGATGDTDSRVKFDAFFRDLLRGKFEPIPDIFQGKFDLQIPEKGLVHDYYFVFKNRGDWFPWENLMRTAEGTAGTVSMKNIRRYIVPTVDTTRVNYMLDLVVPSKQPILFVGPTGTGKSAYVQNYLMNKIDKDQYMAFFI</sequence>
<feature type="domain" description="Dynein heavy chain hydrolytic ATP-binding dynein motor region" evidence="16">
    <location>
        <begin position="1283"/>
        <end position="1609"/>
    </location>
</feature>
<reference evidence="18" key="1">
    <citation type="submission" date="2021-02" db="EMBL/GenBank/DDBJ databases">
        <authorList>
            <person name="Nowell W R."/>
        </authorList>
    </citation>
    <scope>NUCLEOTIDE SEQUENCE</scope>
</reference>
<accession>A0A8S2KUQ9</accession>
<feature type="domain" description="Dynein heavy chain linker" evidence="15">
    <location>
        <begin position="693"/>
        <end position="1155"/>
    </location>
</feature>
<protein>
    <submittedName>
        <fullName evidence="18">Uncharacterized protein</fullName>
    </submittedName>
</protein>
<keyword evidence="10" id="KW-0505">Motor protein</keyword>
<dbReference type="FunFam" id="1.20.58.1120:FF:000005">
    <property type="entry name" value="Dynein, axonemal, heavy chain 12"/>
    <property type="match status" value="1"/>
</dbReference>
<dbReference type="GO" id="GO:0045505">
    <property type="term" value="F:dynein intermediate chain binding"/>
    <property type="evidence" value="ECO:0007669"/>
    <property type="project" value="InterPro"/>
</dbReference>
<feature type="non-terminal residue" evidence="18">
    <location>
        <position position="1"/>
    </location>
</feature>
<name>A0A8S2KUQ9_9BILA</name>
<dbReference type="Gene3D" id="1.10.287.2620">
    <property type="match status" value="1"/>
</dbReference>
<evidence type="ECO:0000256" key="4">
    <source>
        <dbReference type="ARBA" id="ARBA00022737"/>
    </source>
</evidence>
<evidence type="ECO:0000256" key="6">
    <source>
        <dbReference type="ARBA" id="ARBA00022840"/>
    </source>
</evidence>
<comment type="subcellular location">
    <subcellularLocation>
        <location evidence="1">Cytoplasm</location>
        <location evidence="1">Cytoskeleton</location>
        <location evidence="1">Cilium axoneme</location>
    </subcellularLocation>
</comment>
<dbReference type="Pfam" id="PF08393">
    <property type="entry name" value="DHC_N2"/>
    <property type="match status" value="1"/>
</dbReference>
<dbReference type="FunFam" id="3.20.180.20:FF:000003">
    <property type="entry name" value="Dynein heavy chain 12, axonemal"/>
    <property type="match status" value="1"/>
</dbReference>
<dbReference type="GO" id="GO:0005930">
    <property type="term" value="C:axoneme"/>
    <property type="evidence" value="ECO:0007669"/>
    <property type="project" value="UniProtKB-SubCell"/>
</dbReference>
<dbReference type="Gene3D" id="1.20.58.1120">
    <property type="match status" value="1"/>
</dbReference>
<evidence type="ECO:0000256" key="11">
    <source>
        <dbReference type="ARBA" id="ARBA00023212"/>
    </source>
</evidence>
<dbReference type="InterPro" id="IPR027417">
    <property type="entry name" value="P-loop_NTPase"/>
</dbReference>
<keyword evidence="8 13" id="KW-0175">Coiled coil</keyword>
<dbReference type="Gene3D" id="1.10.472.130">
    <property type="match status" value="1"/>
</dbReference>
<dbReference type="Gene3D" id="3.20.180.20">
    <property type="entry name" value="Dynein heavy chain, N-terminal domain 2"/>
    <property type="match status" value="1"/>
</dbReference>
<gene>
    <name evidence="18" type="ORF">BYL167_LOCUS6716</name>
</gene>
<dbReference type="Pfam" id="PF17852">
    <property type="entry name" value="Dynein_AAA_lid"/>
    <property type="match status" value="1"/>
</dbReference>
<dbReference type="SUPFAM" id="SSF52540">
    <property type="entry name" value="P-loop containing nucleoside triphosphate hydrolases"/>
    <property type="match status" value="2"/>
</dbReference>
<dbReference type="Gene3D" id="3.40.50.300">
    <property type="entry name" value="P-loop containing nucleotide triphosphate hydrolases"/>
    <property type="match status" value="3"/>
</dbReference>
<dbReference type="Gene3D" id="1.20.140.100">
    <property type="entry name" value="Dynein heavy chain, N-terminal domain 2"/>
    <property type="match status" value="1"/>
</dbReference>
<evidence type="ECO:0000313" key="19">
    <source>
        <dbReference type="Proteomes" id="UP000681967"/>
    </source>
</evidence>
<feature type="region of interest" description="Disordered" evidence="14">
    <location>
        <begin position="1"/>
        <end position="30"/>
    </location>
</feature>
<dbReference type="PANTHER" id="PTHR22878">
    <property type="entry name" value="DYNEIN HEAVY CHAIN 6, AXONEMAL-LIKE-RELATED"/>
    <property type="match status" value="1"/>
</dbReference>
<dbReference type="InterPro" id="IPR035699">
    <property type="entry name" value="AAA_6"/>
</dbReference>
<evidence type="ECO:0000313" key="18">
    <source>
        <dbReference type="EMBL" id="CAF3867211.1"/>
    </source>
</evidence>
<proteinExistence type="predicted"/>
<feature type="region of interest" description="Disordered" evidence="14">
    <location>
        <begin position="771"/>
        <end position="803"/>
    </location>
</feature>
<feature type="coiled-coil region" evidence="13">
    <location>
        <begin position="607"/>
        <end position="679"/>
    </location>
</feature>
<evidence type="ECO:0000256" key="8">
    <source>
        <dbReference type="ARBA" id="ARBA00023054"/>
    </source>
</evidence>
<dbReference type="GO" id="GO:0005524">
    <property type="term" value="F:ATP binding"/>
    <property type="evidence" value="ECO:0007669"/>
    <property type="project" value="UniProtKB-KW"/>
</dbReference>
<feature type="non-terminal residue" evidence="18">
    <location>
        <position position="1988"/>
    </location>
</feature>
<dbReference type="InterPro" id="IPR043157">
    <property type="entry name" value="Dynein_AAA1S"/>
</dbReference>
<evidence type="ECO:0000256" key="10">
    <source>
        <dbReference type="ARBA" id="ARBA00023175"/>
    </source>
</evidence>
<dbReference type="Gene3D" id="1.10.8.710">
    <property type="match status" value="1"/>
</dbReference>
<evidence type="ECO:0000259" key="15">
    <source>
        <dbReference type="Pfam" id="PF08393"/>
    </source>
</evidence>
<evidence type="ECO:0000256" key="1">
    <source>
        <dbReference type="ARBA" id="ARBA00004430"/>
    </source>
</evidence>
<keyword evidence="9" id="KW-0969">Cilium</keyword>
<dbReference type="Pfam" id="PF12774">
    <property type="entry name" value="AAA_6"/>
    <property type="match status" value="1"/>
</dbReference>
<dbReference type="GO" id="GO:0030286">
    <property type="term" value="C:dynein complex"/>
    <property type="evidence" value="ECO:0007669"/>
    <property type="project" value="UniProtKB-KW"/>
</dbReference>
<dbReference type="FunFam" id="3.40.50.300:FF:000044">
    <property type="entry name" value="Dynein heavy chain 5, axonemal"/>
    <property type="match status" value="1"/>
</dbReference>
<dbReference type="InterPro" id="IPR026983">
    <property type="entry name" value="DHC"/>
</dbReference>
<keyword evidence="2" id="KW-0963">Cytoplasm</keyword>
<dbReference type="Proteomes" id="UP000681967">
    <property type="component" value="Unassembled WGS sequence"/>
</dbReference>
<feature type="domain" description="Dynein heavy chain AAA 5 extension" evidence="17">
    <location>
        <begin position="1777"/>
        <end position="1912"/>
    </location>
</feature>
<keyword evidence="7" id="KW-0243">Dynein</keyword>
<dbReference type="InterPro" id="IPR013602">
    <property type="entry name" value="Dynein_heavy_linker"/>
</dbReference>
<evidence type="ECO:0000256" key="14">
    <source>
        <dbReference type="SAM" id="MobiDB-lite"/>
    </source>
</evidence>
<keyword evidence="6" id="KW-0067">ATP-binding</keyword>
<evidence type="ECO:0000259" key="16">
    <source>
        <dbReference type="Pfam" id="PF12774"/>
    </source>
</evidence>
<dbReference type="FunFam" id="1.10.8.710:FF:000004">
    <property type="entry name" value="Dynein axonemal heavy chain 6"/>
    <property type="match status" value="1"/>
</dbReference>
<dbReference type="InterPro" id="IPR042222">
    <property type="entry name" value="Dynein_2_N"/>
</dbReference>
<dbReference type="GO" id="GO:0005874">
    <property type="term" value="C:microtubule"/>
    <property type="evidence" value="ECO:0007669"/>
    <property type="project" value="UniProtKB-KW"/>
</dbReference>